<proteinExistence type="predicted"/>
<evidence type="ECO:0000313" key="2">
    <source>
        <dbReference type="EMBL" id="KMY94289.1"/>
    </source>
</evidence>
<dbReference type="AlphaFoldDB" id="A0A0J9RFD7"/>
<reference evidence="2" key="3">
    <citation type="submission" date="2015-04" db="EMBL/GenBank/DDBJ databases">
        <authorList>
            <consortium name="FlyBase"/>
        </authorList>
    </citation>
    <scope>NUCLEOTIDE SEQUENCE</scope>
    <source>
        <strain evidence="2">W501</strain>
    </source>
</reference>
<organism evidence="2">
    <name type="scientific">Drosophila simulans</name>
    <name type="common">Fruit fly</name>
    <dbReference type="NCBI Taxonomy" id="7240"/>
    <lineage>
        <taxon>Eukaryota</taxon>
        <taxon>Metazoa</taxon>
        <taxon>Ecdysozoa</taxon>
        <taxon>Arthropoda</taxon>
        <taxon>Hexapoda</taxon>
        <taxon>Insecta</taxon>
        <taxon>Pterygota</taxon>
        <taxon>Neoptera</taxon>
        <taxon>Endopterygota</taxon>
        <taxon>Diptera</taxon>
        <taxon>Brachycera</taxon>
        <taxon>Muscomorpha</taxon>
        <taxon>Ephydroidea</taxon>
        <taxon>Drosophilidae</taxon>
        <taxon>Drosophila</taxon>
        <taxon>Sophophora</taxon>
    </lineage>
</organism>
<accession>A0A0J9RFD7</accession>
<sequence>MSLQQLNQHLQTSTGLTPSKSSFFRR</sequence>
<reference evidence="2" key="2">
    <citation type="submission" date="2014-06" db="EMBL/GenBank/DDBJ databases">
        <authorList>
            <person name="Hu T."/>
            <person name="Eisen M.B."/>
            <person name="Thornton K.R."/>
            <person name="Andolfatto P."/>
        </authorList>
    </citation>
    <scope>NUCLEOTIDE SEQUENCE</scope>
    <source>
        <strain evidence="2">W501</strain>
    </source>
</reference>
<feature type="region of interest" description="Disordered" evidence="1">
    <location>
        <begin position="1"/>
        <end position="26"/>
    </location>
</feature>
<reference evidence="2" key="1">
    <citation type="journal article" date="2013" name="Genome Res.">
        <title>A second-generation assembly of the Drosophila simulans genome provides new insights into patterns of lineage-specific divergence.</title>
        <authorList>
            <person name="Hu T.T."/>
            <person name="Eisen M.B."/>
            <person name="Thornton K.R."/>
            <person name="Andolfatto P."/>
        </authorList>
    </citation>
    <scope>NUCLEOTIDE SEQUENCE [LARGE SCALE GENOMIC DNA]</scope>
    <source>
        <strain evidence="2">W501</strain>
    </source>
</reference>
<gene>
    <name evidence="2" type="primary">Dsim\GD29207</name>
    <name evidence="2" type="ORF">Dsimw501_GD29207</name>
</gene>
<name>A0A0J9RFD7_DROSI</name>
<dbReference type="Proteomes" id="UP000035880">
    <property type="component" value="Chromosome 2R"/>
</dbReference>
<evidence type="ECO:0000256" key="1">
    <source>
        <dbReference type="SAM" id="MobiDB-lite"/>
    </source>
</evidence>
<dbReference type="KEGG" id="dsi:Dsimw501_GD29207"/>
<dbReference type="Bgee" id="FBgn0270497">
    <property type="expression patterns" value="Expressed in embryo and 3 other cell types or tissues"/>
</dbReference>
<protein>
    <submittedName>
        <fullName evidence="2">Uncharacterized protein</fullName>
    </submittedName>
</protein>
<dbReference type="EMBL" id="CM002911">
    <property type="protein sequence ID" value="KMY94289.1"/>
    <property type="molecule type" value="Genomic_DNA"/>
</dbReference>